<name>A0A9D9E9I2_9SPIR</name>
<evidence type="ECO:0000256" key="1">
    <source>
        <dbReference type="ARBA" id="ARBA00022448"/>
    </source>
</evidence>
<dbReference type="InterPro" id="IPR007329">
    <property type="entry name" value="FMN-bd"/>
</dbReference>
<evidence type="ECO:0000256" key="5">
    <source>
        <dbReference type="ARBA" id="ARBA00022982"/>
    </source>
</evidence>
<evidence type="ECO:0000313" key="7">
    <source>
        <dbReference type="EMBL" id="MBO8442735.1"/>
    </source>
</evidence>
<dbReference type="AlphaFoldDB" id="A0A9D9E9I2"/>
<protein>
    <submittedName>
        <fullName evidence="7">FMN-binding protein</fullName>
    </submittedName>
</protein>
<keyword evidence="4" id="KW-0288">FMN</keyword>
<comment type="caution">
    <text evidence="7">The sequence shown here is derived from an EMBL/GenBank/DDBJ whole genome shotgun (WGS) entry which is preliminary data.</text>
</comment>
<dbReference type="SMART" id="SM00900">
    <property type="entry name" value="FMN_bind"/>
    <property type="match status" value="1"/>
</dbReference>
<accession>A0A9D9E9I2</accession>
<reference evidence="7" key="1">
    <citation type="submission" date="2020-10" db="EMBL/GenBank/DDBJ databases">
        <authorList>
            <person name="Gilroy R."/>
        </authorList>
    </citation>
    <scope>NUCLEOTIDE SEQUENCE</scope>
    <source>
        <strain evidence="7">11167</strain>
    </source>
</reference>
<keyword evidence="1" id="KW-0813">Transport</keyword>
<dbReference type="InterPro" id="IPR010209">
    <property type="entry name" value="Ion_transpt_RnfG/RsxG"/>
</dbReference>
<evidence type="ECO:0000313" key="8">
    <source>
        <dbReference type="Proteomes" id="UP000823633"/>
    </source>
</evidence>
<dbReference type="GO" id="GO:0009055">
    <property type="term" value="F:electron transfer activity"/>
    <property type="evidence" value="ECO:0007669"/>
    <property type="project" value="InterPro"/>
</dbReference>
<dbReference type="Proteomes" id="UP000823633">
    <property type="component" value="Unassembled WGS sequence"/>
</dbReference>
<dbReference type="GO" id="GO:0005886">
    <property type="term" value="C:plasma membrane"/>
    <property type="evidence" value="ECO:0007669"/>
    <property type="project" value="InterPro"/>
</dbReference>
<evidence type="ECO:0000256" key="3">
    <source>
        <dbReference type="ARBA" id="ARBA00022630"/>
    </source>
</evidence>
<evidence type="ECO:0000256" key="4">
    <source>
        <dbReference type="ARBA" id="ARBA00022643"/>
    </source>
</evidence>
<dbReference type="PANTHER" id="PTHR36118">
    <property type="entry name" value="ION-TRANSLOCATING OXIDOREDUCTASE COMPLEX SUBUNIT G"/>
    <property type="match status" value="1"/>
</dbReference>
<keyword evidence="3" id="KW-0285">Flavoprotein</keyword>
<dbReference type="Pfam" id="PF04205">
    <property type="entry name" value="FMN_bind"/>
    <property type="match status" value="1"/>
</dbReference>
<organism evidence="7 8">
    <name type="scientific">Candidatus Aphodenecus pullistercoris</name>
    <dbReference type="NCBI Taxonomy" id="2840669"/>
    <lineage>
        <taxon>Bacteria</taxon>
        <taxon>Pseudomonadati</taxon>
        <taxon>Spirochaetota</taxon>
        <taxon>Spirochaetia</taxon>
        <taxon>Spirochaetales</taxon>
        <taxon>Candidatus Aphodenecus</taxon>
    </lineage>
</organism>
<proteinExistence type="predicted"/>
<dbReference type="GO" id="GO:0010181">
    <property type="term" value="F:FMN binding"/>
    <property type="evidence" value="ECO:0007669"/>
    <property type="project" value="InterPro"/>
</dbReference>
<evidence type="ECO:0000256" key="2">
    <source>
        <dbReference type="ARBA" id="ARBA00022553"/>
    </source>
</evidence>
<keyword evidence="2" id="KW-0597">Phosphoprotein</keyword>
<sequence>MIKHYLKVAFILFAICAVAAILLALVNEITAPRIAYNTEQTTIATLEAVSGGYSQGERREGNGSDISYVVPLYDDSGVLVGYILEIVTSGYGGEIVMAASYLTDGSVLQSKVMSDNETPGLGKNAEESWYMDLFKGLGGERPLPESKNDLADPSVVSGASVTFGGVSGALRSGSAYVKSLGGV</sequence>
<dbReference type="EMBL" id="JADIMU010000020">
    <property type="protein sequence ID" value="MBO8442735.1"/>
    <property type="molecule type" value="Genomic_DNA"/>
</dbReference>
<gene>
    <name evidence="7" type="ORF">IAC42_03120</name>
</gene>
<keyword evidence="5" id="KW-0249">Electron transport</keyword>
<dbReference type="PANTHER" id="PTHR36118:SF1">
    <property type="entry name" value="ION-TRANSLOCATING OXIDOREDUCTASE COMPLEX SUBUNIT G"/>
    <property type="match status" value="1"/>
</dbReference>
<reference evidence="7" key="2">
    <citation type="journal article" date="2021" name="PeerJ">
        <title>Extensive microbial diversity within the chicken gut microbiome revealed by metagenomics and culture.</title>
        <authorList>
            <person name="Gilroy R."/>
            <person name="Ravi A."/>
            <person name="Getino M."/>
            <person name="Pursley I."/>
            <person name="Horton D.L."/>
            <person name="Alikhan N.F."/>
            <person name="Baker D."/>
            <person name="Gharbi K."/>
            <person name="Hall N."/>
            <person name="Watson M."/>
            <person name="Adriaenssens E.M."/>
            <person name="Foster-Nyarko E."/>
            <person name="Jarju S."/>
            <person name="Secka A."/>
            <person name="Antonio M."/>
            <person name="Oren A."/>
            <person name="Chaudhuri R.R."/>
            <person name="La Ragione R."/>
            <person name="Hildebrand F."/>
            <person name="Pallen M.J."/>
        </authorList>
    </citation>
    <scope>NUCLEOTIDE SEQUENCE</scope>
    <source>
        <strain evidence="7">11167</strain>
    </source>
</reference>
<evidence type="ECO:0000259" key="6">
    <source>
        <dbReference type="SMART" id="SM00900"/>
    </source>
</evidence>
<dbReference type="GO" id="GO:0022900">
    <property type="term" value="P:electron transport chain"/>
    <property type="evidence" value="ECO:0007669"/>
    <property type="project" value="InterPro"/>
</dbReference>
<feature type="domain" description="FMN-binding" evidence="6">
    <location>
        <begin position="90"/>
        <end position="177"/>
    </location>
</feature>